<evidence type="ECO:0000256" key="9">
    <source>
        <dbReference type="ARBA" id="ARBA00039188"/>
    </source>
</evidence>
<keyword evidence="5" id="KW-0547">Nucleotide-binding</keyword>
<feature type="domain" description="ABC transporter" evidence="12">
    <location>
        <begin position="78"/>
        <end position="312"/>
    </location>
</feature>
<keyword evidence="4 11" id="KW-0812">Transmembrane</keyword>
<keyword evidence="8 11" id="KW-0472">Membrane</keyword>
<evidence type="ECO:0000256" key="3">
    <source>
        <dbReference type="ARBA" id="ARBA00022448"/>
    </source>
</evidence>
<dbReference type="InterPro" id="IPR003439">
    <property type="entry name" value="ABC_transporter-like_ATP-bd"/>
</dbReference>
<comment type="subcellular location">
    <subcellularLocation>
        <location evidence="1">Membrane</location>
        <topology evidence="1">Multi-pass membrane protein</topology>
    </subcellularLocation>
</comment>
<keyword evidence="14" id="KW-1185">Reference proteome</keyword>
<dbReference type="GO" id="GO:0005524">
    <property type="term" value="F:ATP binding"/>
    <property type="evidence" value="ECO:0007669"/>
    <property type="project" value="UniProtKB-KW"/>
</dbReference>
<feature type="transmembrane region" description="Helical" evidence="11">
    <location>
        <begin position="481"/>
        <end position="507"/>
    </location>
</feature>
<proteinExistence type="inferred from homology"/>
<reference evidence="13" key="1">
    <citation type="submission" date="2020-11" db="EMBL/GenBank/DDBJ databases">
        <authorList>
            <person name="Tran Van P."/>
        </authorList>
    </citation>
    <scope>NUCLEOTIDE SEQUENCE</scope>
</reference>
<keyword evidence="6" id="KW-0067">ATP-binding</keyword>
<dbReference type="OrthoDB" id="66620at2759"/>
<gene>
    <name evidence="13" type="ORF">DSTB1V02_LOCUS600</name>
</gene>
<comment type="similarity">
    <text evidence="2">Belongs to the ABC transporter superfamily. ABCG family. Eye pigment precursor importer (TC 3.A.1.204) subfamily.</text>
</comment>
<dbReference type="Proteomes" id="UP000677054">
    <property type="component" value="Unassembled WGS sequence"/>
</dbReference>
<dbReference type="PROSITE" id="PS00211">
    <property type="entry name" value="ABC_TRANSPORTER_1"/>
    <property type="match status" value="1"/>
</dbReference>
<feature type="transmembrane region" description="Helical" evidence="11">
    <location>
        <begin position="513"/>
        <end position="533"/>
    </location>
</feature>
<dbReference type="InterPro" id="IPR017871">
    <property type="entry name" value="ABC_transporter-like_CS"/>
</dbReference>
<evidence type="ECO:0000256" key="10">
    <source>
        <dbReference type="SAM" id="MobiDB-lite"/>
    </source>
</evidence>
<keyword evidence="7 11" id="KW-1133">Transmembrane helix</keyword>
<organism evidence="13">
    <name type="scientific">Darwinula stevensoni</name>
    <dbReference type="NCBI Taxonomy" id="69355"/>
    <lineage>
        <taxon>Eukaryota</taxon>
        <taxon>Metazoa</taxon>
        <taxon>Ecdysozoa</taxon>
        <taxon>Arthropoda</taxon>
        <taxon>Crustacea</taxon>
        <taxon>Oligostraca</taxon>
        <taxon>Ostracoda</taxon>
        <taxon>Podocopa</taxon>
        <taxon>Podocopida</taxon>
        <taxon>Darwinulocopina</taxon>
        <taxon>Darwinuloidea</taxon>
        <taxon>Darwinulidae</taxon>
        <taxon>Darwinula</taxon>
    </lineage>
</organism>
<dbReference type="PANTHER" id="PTHR48041">
    <property type="entry name" value="ABC TRANSPORTER G FAMILY MEMBER 28"/>
    <property type="match status" value="1"/>
</dbReference>
<dbReference type="SUPFAM" id="SSF52540">
    <property type="entry name" value="P-loop containing nucleoside triphosphate hydrolases"/>
    <property type="match status" value="1"/>
</dbReference>
<dbReference type="SMART" id="SM00382">
    <property type="entry name" value="AAA"/>
    <property type="match status" value="1"/>
</dbReference>
<evidence type="ECO:0000256" key="1">
    <source>
        <dbReference type="ARBA" id="ARBA00004141"/>
    </source>
</evidence>
<evidence type="ECO:0000256" key="5">
    <source>
        <dbReference type="ARBA" id="ARBA00022741"/>
    </source>
</evidence>
<dbReference type="GO" id="GO:0005886">
    <property type="term" value="C:plasma membrane"/>
    <property type="evidence" value="ECO:0007669"/>
    <property type="project" value="TreeGrafter"/>
</dbReference>
<evidence type="ECO:0000313" key="14">
    <source>
        <dbReference type="Proteomes" id="UP000677054"/>
    </source>
</evidence>
<dbReference type="Pfam" id="PF19055">
    <property type="entry name" value="ABC2_membrane_7"/>
    <property type="match status" value="1"/>
</dbReference>
<evidence type="ECO:0000259" key="12">
    <source>
        <dbReference type="PROSITE" id="PS50893"/>
    </source>
</evidence>
<dbReference type="GO" id="GO:0140359">
    <property type="term" value="F:ABC-type transporter activity"/>
    <property type="evidence" value="ECO:0007669"/>
    <property type="project" value="InterPro"/>
</dbReference>
<dbReference type="Gene3D" id="3.40.50.300">
    <property type="entry name" value="P-loop containing nucleotide triphosphate hydrolases"/>
    <property type="match status" value="1"/>
</dbReference>
<name>A0A7R8WYX9_9CRUS</name>
<evidence type="ECO:0000256" key="6">
    <source>
        <dbReference type="ARBA" id="ARBA00022840"/>
    </source>
</evidence>
<feature type="transmembrane region" description="Helical" evidence="11">
    <location>
        <begin position="436"/>
        <end position="460"/>
    </location>
</feature>
<dbReference type="EMBL" id="LR899560">
    <property type="protein sequence ID" value="CAD7240580.1"/>
    <property type="molecule type" value="Genomic_DNA"/>
</dbReference>
<feature type="transmembrane region" description="Helical" evidence="11">
    <location>
        <begin position="407"/>
        <end position="424"/>
    </location>
</feature>
<dbReference type="PANTHER" id="PTHR48041:SF129">
    <property type="entry name" value="PROTEIN WHITE"/>
    <property type="match status" value="1"/>
</dbReference>
<evidence type="ECO:0000313" key="13">
    <source>
        <dbReference type="EMBL" id="CAD7240580.1"/>
    </source>
</evidence>
<evidence type="ECO:0000256" key="4">
    <source>
        <dbReference type="ARBA" id="ARBA00022692"/>
    </source>
</evidence>
<feature type="region of interest" description="Disordered" evidence="10">
    <location>
        <begin position="29"/>
        <end position="59"/>
    </location>
</feature>
<dbReference type="EMBL" id="CAJPEV010000043">
    <property type="protein sequence ID" value="CAG0879464.1"/>
    <property type="molecule type" value="Genomic_DNA"/>
</dbReference>
<evidence type="ECO:0000256" key="7">
    <source>
        <dbReference type="ARBA" id="ARBA00022989"/>
    </source>
</evidence>
<keyword evidence="3" id="KW-0813">Transport</keyword>
<dbReference type="GO" id="GO:0016887">
    <property type="term" value="F:ATP hydrolysis activity"/>
    <property type="evidence" value="ECO:0007669"/>
    <property type="project" value="InterPro"/>
</dbReference>
<accession>A0A7R8WYX9</accession>
<feature type="transmembrane region" description="Helical" evidence="11">
    <location>
        <begin position="545"/>
        <end position="564"/>
    </location>
</feature>
<evidence type="ECO:0000256" key="11">
    <source>
        <dbReference type="SAM" id="Phobius"/>
    </source>
</evidence>
<sequence length="656" mass="73126">MDRKTPTALLAKRLHSIHSPFPAEHPSIPIHSPFPRSIHPSSSSSLSEEHPSIPIHSPFPRSIHPSSFSSLPSRRILAQPLPAVRVRPPLCSGVPVLNGIACPGELLAIMGASGAGKTTLLNVMTSRNLGKLNVSGKLMVNGKTIKRSALAGMSAYVQQEDLFIGTLTALLRMDKEITLQQRIDRVEEVILDLGLSKCSDTIIGVPGRIRGISGGERKRLSIASEVLTDPPLLFCDEPTSGLDSFMAQQVVALMKSLAVKGKTVISTIHQPSSEVYSLFDRILFMAEGRIAFMGKADFAISFFQGVGYECPPNYNPGDFFIKTLAVVPGEEDECRRRVARICDAFRDSEEGRAMEKEVELQRVDGTWNDPGEFKRNVRSKGSWFAQFRTILARSWTANLREPLHIKLRILQTVAVAVMLGILYLRQDLTAEGVMNINGALFLFLMISTYQNFLPVIYVFCEDLPIFLREQRSGLYRADAYYLGKTTAELPFFVVFPAAFTAIAYYLIGLDPERFLVCLLVMVAVANVCCSFGYMMSCIASSVEMVLALAPSIMMPIMMLSGFFLNNDSVPSYLIWVKYISWFYYGNEILMINQWKGVEKIECGESFACPRNGDEVIASLNFDKDNELRDWLMLLVLMMAFRIIGVLVLHIRASRRK</sequence>
<protein>
    <recommendedName>
        <fullName evidence="9">Protein white</fullName>
    </recommendedName>
</protein>
<dbReference type="InterPro" id="IPR027417">
    <property type="entry name" value="P-loop_NTPase"/>
</dbReference>
<dbReference type="InterPro" id="IPR043926">
    <property type="entry name" value="ABCG_dom"/>
</dbReference>
<dbReference type="InterPro" id="IPR003593">
    <property type="entry name" value="AAA+_ATPase"/>
</dbReference>
<evidence type="ECO:0000256" key="2">
    <source>
        <dbReference type="ARBA" id="ARBA00005814"/>
    </source>
</evidence>
<dbReference type="InterPro" id="IPR013525">
    <property type="entry name" value="ABC2_TM"/>
</dbReference>
<dbReference type="PROSITE" id="PS50893">
    <property type="entry name" value="ABC_TRANSPORTER_2"/>
    <property type="match status" value="1"/>
</dbReference>
<dbReference type="Pfam" id="PF01061">
    <property type="entry name" value="ABC2_membrane"/>
    <property type="match status" value="1"/>
</dbReference>
<evidence type="ECO:0000256" key="8">
    <source>
        <dbReference type="ARBA" id="ARBA00023136"/>
    </source>
</evidence>
<dbReference type="AlphaFoldDB" id="A0A7R8WYX9"/>
<dbReference type="GO" id="GO:0030659">
    <property type="term" value="C:cytoplasmic vesicle membrane"/>
    <property type="evidence" value="ECO:0007669"/>
    <property type="project" value="TreeGrafter"/>
</dbReference>
<feature type="transmembrane region" description="Helical" evidence="11">
    <location>
        <begin position="630"/>
        <end position="650"/>
    </location>
</feature>
<dbReference type="Pfam" id="PF00005">
    <property type="entry name" value="ABC_tran"/>
    <property type="match status" value="1"/>
</dbReference>
<dbReference type="InterPro" id="IPR050352">
    <property type="entry name" value="ABCG_transporters"/>
</dbReference>